<dbReference type="InterPro" id="IPR023210">
    <property type="entry name" value="NADP_OxRdtase_dom"/>
</dbReference>
<dbReference type="Pfam" id="PF00248">
    <property type="entry name" value="Aldo_ket_red"/>
    <property type="match status" value="1"/>
</dbReference>
<evidence type="ECO:0000313" key="4">
    <source>
        <dbReference type="EMBL" id="EEF88485.1"/>
    </source>
</evidence>
<accession>E2NHW5</accession>
<dbReference type="GO" id="GO:0016491">
    <property type="term" value="F:oxidoreductase activity"/>
    <property type="evidence" value="ECO:0007669"/>
    <property type="project" value="UniProtKB-KW"/>
</dbReference>
<dbReference type="InterPro" id="IPR050791">
    <property type="entry name" value="Aldo-Keto_reductase"/>
</dbReference>
<dbReference type="AlphaFoldDB" id="E2NHW5"/>
<evidence type="ECO:0000313" key="5">
    <source>
        <dbReference type="Proteomes" id="UP000003711"/>
    </source>
</evidence>
<dbReference type="HOGENOM" id="CLU_023205_2_1_10"/>
<keyword evidence="2" id="KW-0812">Transmembrane</keyword>
<dbReference type="Proteomes" id="UP000003711">
    <property type="component" value="Unassembled WGS sequence"/>
</dbReference>
<keyword evidence="2" id="KW-0472">Membrane</keyword>
<evidence type="ECO:0000256" key="1">
    <source>
        <dbReference type="ARBA" id="ARBA00023002"/>
    </source>
</evidence>
<dbReference type="GO" id="GO:0005737">
    <property type="term" value="C:cytoplasm"/>
    <property type="evidence" value="ECO:0007669"/>
    <property type="project" value="TreeGrafter"/>
</dbReference>
<reference evidence="4 5" key="1">
    <citation type="submission" date="2008-12" db="EMBL/GenBank/DDBJ databases">
        <authorList>
            <person name="Fulton L."/>
            <person name="Clifton S."/>
            <person name="Fulton B."/>
            <person name="Xu J."/>
            <person name="Minx P."/>
            <person name="Pepin K.H."/>
            <person name="Johnson M."/>
            <person name="Bhonagiri V."/>
            <person name="Nash W.E."/>
            <person name="Mardis E.R."/>
            <person name="Wilson R.K."/>
        </authorList>
    </citation>
    <scope>NUCLEOTIDE SEQUENCE [LARGE SCALE GENOMIC DNA]</scope>
    <source>
        <strain evidence="4 5">DSM 14838</strain>
    </source>
</reference>
<dbReference type="PANTHER" id="PTHR43625">
    <property type="entry name" value="AFLATOXIN B1 ALDEHYDE REDUCTASE"/>
    <property type="match status" value="1"/>
</dbReference>
<dbReference type="EMBL" id="ACCH01000287">
    <property type="protein sequence ID" value="EEF88485.1"/>
    <property type="molecule type" value="Genomic_DNA"/>
</dbReference>
<reference evidence="4 5" key="2">
    <citation type="submission" date="2009-01" db="EMBL/GenBank/DDBJ databases">
        <title>Draft genome sequence of Bacteroides cellulosilyticus (DSM 14838).</title>
        <authorList>
            <person name="Sudarsanam P."/>
            <person name="Ley R."/>
            <person name="Guruge J."/>
            <person name="Turnbaugh P.J."/>
            <person name="Mahowald M."/>
            <person name="Liep D."/>
            <person name="Gordon J."/>
        </authorList>
    </citation>
    <scope>NUCLEOTIDE SEQUENCE [LARGE SCALE GENOMIC DNA]</scope>
    <source>
        <strain evidence="4 5">DSM 14838</strain>
    </source>
</reference>
<dbReference type="Gene3D" id="3.20.20.100">
    <property type="entry name" value="NADP-dependent oxidoreductase domain"/>
    <property type="match status" value="1"/>
</dbReference>
<keyword evidence="1" id="KW-0560">Oxidoreductase</keyword>
<name>E2NHW5_9BACE</name>
<dbReference type="InterPro" id="IPR036812">
    <property type="entry name" value="NAD(P)_OxRdtase_dom_sf"/>
</dbReference>
<proteinExistence type="predicted"/>
<feature type="transmembrane region" description="Helical" evidence="2">
    <location>
        <begin position="58"/>
        <end position="77"/>
    </location>
</feature>
<protein>
    <submittedName>
        <fullName evidence="4">Oxidoreductase, aldo/keto reductase family protein</fullName>
    </submittedName>
</protein>
<feature type="transmembrane region" description="Helical" evidence="2">
    <location>
        <begin position="16"/>
        <end position="37"/>
    </location>
</feature>
<keyword evidence="2" id="KW-1133">Transmembrane helix</keyword>
<organism evidence="4 5">
    <name type="scientific">Bacteroides cellulosilyticus DSM 14838</name>
    <dbReference type="NCBI Taxonomy" id="537012"/>
    <lineage>
        <taxon>Bacteria</taxon>
        <taxon>Pseudomonadati</taxon>
        <taxon>Bacteroidota</taxon>
        <taxon>Bacteroidia</taxon>
        <taxon>Bacteroidales</taxon>
        <taxon>Bacteroidaceae</taxon>
        <taxon>Bacteroides</taxon>
    </lineage>
</organism>
<dbReference type="SUPFAM" id="SSF51430">
    <property type="entry name" value="NAD(P)-linked oxidoreductase"/>
    <property type="match status" value="1"/>
</dbReference>
<feature type="domain" description="NADP-dependent oxidoreductase" evidence="3">
    <location>
        <begin position="63"/>
        <end position="352"/>
    </location>
</feature>
<dbReference type="PANTHER" id="PTHR43625:SF77">
    <property type="entry name" value="ALDO-KETO REDUCTASE"/>
    <property type="match status" value="1"/>
</dbReference>
<gene>
    <name evidence="4" type="ORF">BACCELL_03893</name>
</gene>
<evidence type="ECO:0000259" key="3">
    <source>
        <dbReference type="Pfam" id="PF00248"/>
    </source>
</evidence>
<evidence type="ECO:0000256" key="2">
    <source>
        <dbReference type="SAM" id="Phobius"/>
    </source>
</evidence>
<dbReference type="CDD" id="cd19078">
    <property type="entry name" value="AKR_AKR13C1_2"/>
    <property type="match status" value="1"/>
</dbReference>
<comment type="caution">
    <text evidence="4">The sequence shown here is derived from an EMBL/GenBank/DDBJ whole genome shotgun (WGS) entry which is preliminary data.</text>
</comment>
<sequence length="374" mass="42043">MYTVHYQVFNQDLKPVIMVHKAVICLFTNFISPLTFATSKTIKKSRVMKYRELGKSGLKISALGLGCMGMSHGYGAAADKKEMIGLIHQAIEQGITFFDTAEVYGPYTNEELVGEALEPYRKDVVIATKCGIQMIDGKQVVIGKPEVIRSSIEGSLRRLRTDHVDLYYLHRVDPNVPIEEVAETMKELKQEGKILHWGLSEAGVQTIRRAHQVYPLTAIQSEYSMWWREPEKELLPTLEELGIGFVPFSPLGKGFLTGNISRDTQFGKDDFRSIVPRFTAENLNANQVIVDFVRKLAEEKNATPAQIALAWVLAVKPWIAPIPGTTKLKRLEENIQSINVEISPEELTWINDMLNSIPVSGDRYPAELAKRVGK</sequence>